<evidence type="ECO:0000256" key="2">
    <source>
        <dbReference type="SAM" id="Phobius"/>
    </source>
</evidence>
<feature type="transmembrane region" description="Helical" evidence="2">
    <location>
        <begin position="260"/>
        <end position="284"/>
    </location>
</feature>
<dbReference type="SUPFAM" id="SSF55008">
    <property type="entry name" value="HMA, heavy metal-associated domain"/>
    <property type="match status" value="1"/>
</dbReference>
<evidence type="ECO:0000256" key="1">
    <source>
        <dbReference type="SAM" id="MobiDB-lite"/>
    </source>
</evidence>
<feature type="transmembrane region" description="Helical" evidence="2">
    <location>
        <begin position="137"/>
        <end position="159"/>
    </location>
</feature>
<keyword evidence="2" id="KW-1133">Transmembrane helix</keyword>
<feature type="region of interest" description="Disordered" evidence="1">
    <location>
        <begin position="72"/>
        <end position="92"/>
    </location>
</feature>
<dbReference type="Pfam" id="PF00403">
    <property type="entry name" value="HMA"/>
    <property type="match status" value="1"/>
</dbReference>
<dbReference type="SUPFAM" id="SSF49503">
    <property type="entry name" value="Cupredoxins"/>
    <property type="match status" value="1"/>
</dbReference>
<evidence type="ECO:0000313" key="5">
    <source>
        <dbReference type="Proteomes" id="UP000233325"/>
    </source>
</evidence>
<dbReference type="Gene3D" id="3.30.70.100">
    <property type="match status" value="1"/>
</dbReference>
<keyword evidence="2" id="KW-0812">Transmembrane</keyword>
<dbReference type="EMBL" id="PHAH01000046">
    <property type="protein sequence ID" value="PKM87379.1"/>
    <property type="molecule type" value="Genomic_DNA"/>
</dbReference>
<dbReference type="InterPro" id="IPR039447">
    <property type="entry name" value="UreH-like_TM_dom"/>
</dbReference>
<evidence type="ECO:0000259" key="3">
    <source>
        <dbReference type="PROSITE" id="PS50846"/>
    </source>
</evidence>
<dbReference type="AlphaFoldDB" id="A0A2N2DY22"/>
<feature type="domain" description="HMA" evidence="3">
    <location>
        <begin position="4"/>
        <end position="70"/>
    </location>
</feature>
<name>A0A2N2DY22_9BACT</name>
<accession>A0A2N2DY22</accession>
<gene>
    <name evidence="4" type="ORF">CVU83_03075</name>
</gene>
<reference evidence="4 5" key="1">
    <citation type="journal article" date="2017" name="ISME J.">
        <title>Potential for microbial H2 and metal transformations associated with novel bacteria and archaea in deep terrestrial subsurface sediments.</title>
        <authorList>
            <person name="Hernsdorf A.W."/>
            <person name="Amano Y."/>
            <person name="Miyakawa K."/>
            <person name="Ise K."/>
            <person name="Suzuki Y."/>
            <person name="Anantharaman K."/>
            <person name="Probst A."/>
            <person name="Burstein D."/>
            <person name="Thomas B.C."/>
            <person name="Banfield J.F."/>
        </authorList>
    </citation>
    <scope>NUCLEOTIDE SEQUENCE [LARGE SCALE GENOMIC DNA]</scope>
    <source>
        <strain evidence="4">HGW-Falkowbacteria-2</strain>
    </source>
</reference>
<dbReference type="GO" id="GO:0046872">
    <property type="term" value="F:metal ion binding"/>
    <property type="evidence" value="ECO:0007669"/>
    <property type="project" value="InterPro"/>
</dbReference>
<proteinExistence type="predicted"/>
<protein>
    <recommendedName>
        <fullName evidence="3">HMA domain-containing protein</fullName>
    </recommendedName>
</protein>
<feature type="transmembrane region" description="Helical" evidence="2">
    <location>
        <begin position="99"/>
        <end position="117"/>
    </location>
</feature>
<sequence length="481" mass="51302">MKDNIIKVKVSGLHCKSCEMLSEDKLTSLPGVKSAKVSHLRQEAEINFGQTKPDKKAVGEALRAIGYDLSDEEKEDDDHRHGNSGDHTEDDKNKKWKDLGIAALIAAGLFGILQIFGWSDLQSRFSPENLSLGGAGLIGLIAGVSTCMALVGGIVMALAADFARRHPEASMTRKFTPHLFFNLGRVVGFFILGGLLGLLGSVLKISPSFSAWLTLAIGFLIAFLGLQILDIFPALRRFSLTLPKSIGRSLNKGKKSGGPYAAFTAGTLSFFLPCGFTQSMQIFALSSGGFIGGGLIMSVFALGTAPGLLGLGGLVSLIKGKQQGLFFKTAGLIIILFGIFNFTNGYNFLKLQAAAAPQVETGSISKGEVQVIKMEQHGRGYRPSNLVVEVNRPVRWVITSTSPYSCASALVVPSLKINQRLIKGENIIEFTPTSVGKIGFSCSMGMYSGTIQVVQKDGSAPEVADNTDSEELPVCNVNGCK</sequence>
<dbReference type="CDD" id="cd00371">
    <property type="entry name" value="HMA"/>
    <property type="match status" value="1"/>
</dbReference>
<organism evidence="4 5">
    <name type="scientific">Candidatus Falkowbacteria bacterium HGW-Falkowbacteria-2</name>
    <dbReference type="NCBI Taxonomy" id="2013769"/>
    <lineage>
        <taxon>Bacteria</taxon>
        <taxon>Candidatus Falkowiibacteriota</taxon>
    </lineage>
</organism>
<keyword evidence="2" id="KW-0472">Membrane</keyword>
<dbReference type="PROSITE" id="PS50846">
    <property type="entry name" value="HMA_2"/>
    <property type="match status" value="1"/>
</dbReference>
<comment type="caution">
    <text evidence="4">The sequence shown here is derived from an EMBL/GenBank/DDBJ whole genome shotgun (WGS) entry which is preliminary data.</text>
</comment>
<evidence type="ECO:0000313" key="4">
    <source>
        <dbReference type="EMBL" id="PKM87379.1"/>
    </source>
</evidence>
<dbReference type="InterPro" id="IPR006121">
    <property type="entry name" value="HMA_dom"/>
</dbReference>
<feature type="transmembrane region" description="Helical" evidence="2">
    <location>
        <begin position="179"/>
        <end position="203"/>
    </location>
</feature>
<feature type="transmembrane region" description="Helical" evidence="2">
    <location>
        <begin position="290"/>
        <end position="318"/>
    </location>
</feature>
<feature type="transmembrane region" description="Helical" evidence="2">
    <location>
        <begin position="325"/>
        <end position="343"/>
    </location>
</feature>
<dbReference type="Gene3D" id="2.60.40.420">
    <property type="entry name" value="Cupredoxins - blue copper proteins"/>
    <property type="match status" value="1"/>
</dbReference>
<dbReference type="PANTHER" id="PTHR42208">
    <property type="entry name" value="HEAVY METAL TRANSPORTER-RELATED"/>
    <property type="match status" value="1"/>
</dbReference>
<dbReference type="InterPro" id="IPR008972">
    <property type="entry name" value="Cupredoxin"/>
</dbReference>
<dbReference type="Proteomes" id="UP000233325">
    <property type="component" value="Unassembled WGS sequence"/>
</dbReference>
<dbReference type="Pfam" id="PF13386">
    <property type="entry name" value="DsbD_2"/>
    <property type="match status" value="1"/>
</dbReference>
<dbReference type="PANTHER" id="PTHR42208:SF1">
    <property type="entry name" value="HEAVY METAL TRANSPORTER"/>
    <property type="match status" value="1"/>
</dbReference>
<feature type="compositionally biased region" description="Basic and acidic residues" evidence="1">
    <location>
        <begin position="77"/>
        <end position="92"/>
    </location>
</feature>
<dbReference type="InterPro" id="IPR036163">
    <property type="entry name" value="HMA_dom_sf"/>
</dbReference>
<feature type="transmembrane region" description="Helical" evidence="2">
    <location>
        <begin position="209"/>
        <end position="229"/>
    </location>
</feature>